<feature type="domain" description="Fatty acid hydroxylase" evidence="6">
    <location>
        <begin position="111"/>
        <end position="244"/>
    </location>
</feature>
<protein>
    <submittedName>
        <fullName evidence="7">Fatty acid hydroxylase</fullName>
    </submittedName>
</protein>
<dbReference type="Pfam" id="PF04116">
    <property type="entry name" value="FA_hydroxylase"/>
    <property type="match status" value="1"/>
</dbReference>
<sequence>MKRWLAWLYAPLFFGGFIGGAVCWMSAAQASASGLLVLFAAALLVSFLVEWVLPYEPAWNRSQGDRLRDSLHALVNEGLNALGLLALPGLVALLAHDGLWPRDWPLWGQLLLAIVIADCGITLAHYASHRWAWLWRLHAVHHSVLRMYGFNGLLKHPLHQLLEATAGLLPLLVLGIPLPVAQLLALAIAIQLLLQHSNVDMRLGLLRLVFAWAPVHRFHHMKYGRAGDVNFGLFFNVWDWLLGTEFYRHDYAMRQGDLGIGSRPDYPVDYWPQLLEPFKAQHYAAEPKVPEALRRPVNPAGGA</sequence>
<evidence type="ECO:0000313" key="8">
    <source>
        <dbReference type="Proteomes" id="UP000248188"/>
    </source>
</evidence>
<organism evidence="7 8">
    <name type="scientific">Pseudomonas protegens</name>
    <dbReference type="NCBI Taxonomy" id="380021"/>
    <lineage>
        <taxon>Bacteria</taxon>
        <taxon>Pseudomonadati</taxon>
        <taxon>Pseudomonadota</taxon>
        <taxon>Gammaproteobacteria</taxon>
        <taxon>Pseudomonadales</taxon>
        <taxon>Pseudomonadaceae</taxon>
        <taxon>Pseudomonas</taxon>
    </lineage>
</organism>
<evidence type="ECO:0000256" key="4">
    <source>
        <dbReference type="ARBA" id="ARBA00023136"/>
    </source>
</evidence>
<comment type="subcellular location">
    <subcellularLocation>
        <location evidence="1">Membrane</location>
    </subcellularLocation>
</comment>
<comment type="caution">
    <text evidence="7">The sequence shown here is derived from an EMBL/GenBank/DDBJ whole genome shotgun (WGS) entry which is preliminary data.</text>
</comment>
<feature type="transmembrane region" description="Helical" evidence="5">
    <location>
        <begin position="74"/>
        <end position="94"/>
    </location>
</feature>
<evidence type="ECO:0000256" key="5">
    <source>
        <dbReference type="SAM" id="Phobius"/>
    </source>
</evidence>
<gene>
    <name evidence="7" type="ORF">DMX08_04610</name>
</gene>
<dbReference type="AlphaFoldDB" id="A0A9Q6N9W7"/>
<dbReference type="InterPro" id="IPR050307">
    <property type="entry name" value="Sterol_Desaturase_Related"/>
</dbReference>
<evidence type="ECO:0000259" key="6">
    <source>
        <dbReference type="Pfam" id="PF04116"/>
    </source>
</evidence>
<proteinExistence type="predicted"/>
<evidence type="ECO:0000256" key="3">
    <source>
        <dbReference type="ARBA" id="ARBA00022989"/>
    </source>
</evidence>
<accession>A0A9Q6N9W7</accession>
<feature type="transmembrane region" description="Helical" evidence="5">
    <location>
        <begin position="7"/>
        <end position="27"/>
    </location>
</feature>
<dbReference type="GO" id="GO:0005506">
    <property type="term" value="F:iron ion binding"/>
    <property type="evidence" value="ECO:0007669"/>
    <property type="project" value="InterPro"/>
</dbReference>
<keyword evidence="2 5" id="KW-0812">Transmembrane</keyword>
<dbReference type="PANTHER" id="PTHR11863">
    <property type="entry name" value="STEROL DESATURASE"/>
    <property type="match status" value="1"/>
</dbReference>
<dbReference type="GO" id="GO:0016020">
    <property type="term" value="C:membrane"/>
    <property type="evidence" value="ECO:0007669"/>
    <property type="project" value="UniProtKB-SubCell"/>
</dbReference>
<dbReference type="Proteomes" id="UP000248188">
    <property type="component" value="Unassembled WGS sequence"/>
</dbReference>
<evidence type="ECO:0000256" key="2">
    <source>
        <dbReference type="ARBA" id="ARBA00022692"/>
    </source>
</evidence>
<dbReference type="EMBL" id="QJRN01000002">
    <property type="protein sequence ID" value="PYC42859.1"/>
    <property type="molecule type" value="Genomic_DNA"/>
</dbReference>
<keyword evidence="3 5" id="KW-1133">Transmembrane helix</keyword>
<dbReference type="InterPro" id="IPR006694">
    <property type="entry name" value="Fatty_acid_hydroxylase"/>
</dbReference>
<evidence type="ECO:0000256" key="1">
    <source>
        <dbReference type="ARBA" id="ARBA00004370"/>
    </source>
</evidence>
<dbReference type="GO" id="GO:0008610">
    <property type="term" value="P:lipid biosynthetic process"/>
    <property type="evidence" value="ECO:0007669"/>
    <property type="project" value="InterPro"/>
</dbReference>
<name>A0A9Q6N9W7_9PSED</name>
<reference evidence="7 8" key="1">
    <citation type="submission" date="2018-06" db="EMBL/GenBank/DDBJ databases">
        <title>Pseudomonas diversity within urban Lake Michigan freshwaters.</title>
        <authorList>
            <person name="Batrich M."/>
            <person name="Hatzopoulos T."/>
            <person name="Putonti C."/>
        </authorList>
    </citation>
    <scope>NUCLEOTIDE SEQUENCE [LARGE SCALE GENOMIC DNA]</scope>
    <source>
        <strain evidence="7 8">MB-090624</strain>
    </source>
</reference>
<keyword evidence="4 5" id="KW-0472">Membrane</keyword>
<dbReference type="RefSeq" id="WP_110651442.1">
    <property type="nucleotide sequence ID" value="NZ_QJRN01000002.1"/>
</dbReference>
<feature type="transmembrane region" description="Helical" evidence="5">
    <location>
        <begin position="33"/>
        <end position="53"/>
    </location>
</feature>
<evidence type="ECO:0000313" key="7">
    <source>
        <dbReference type="EMBL" id="PYC42859.1"/>
    </source>
</evidence>
<dbReference type="GO" id="GO:0016491">
    <property type="term" value="F:oxidoreductase activity"/>
    <property type="evidence" value="ECO:0007669"/>
    <property type="project" value="InterPro"/>
</dbReference>
<feature type="transmembrane region" description="Helical" evidence="5">
    <location>
        <begin position="106"/>
        <end position="126"/>
    </location>
</feature>
<feature type="transmembrane region" description="Helical" evidence="5">
    <location>
        <begin position="171"/>
        <end position="194"/>
    </location>
</feature>